<dbReference type="InterPro" id="IPR005546">
    <property type="entry name" value="Autotransporte_beta"/>
</dbReference>
<evidence type="ECO:0000259" key="3">
    <source>
        <dbReference type="PROSITE" id="PS51208"/>
    </source>
</evidence>
<proteinExistence type="predicted"/>
<dbReference type="SMART" id="SM00869">
    <property type="entry name" value="Autotransporter"/>
    <property type="match status" value="1"/>
</dbReference>
<keyword evidence="5" id="KW-1185">Reference proteome</keyword>
<dbReference type="InterPro" id="IPR036709">
    <property type="entry name" value="Autotransporte_beta_dom_sf"/>
</dbReference>
<dbReference type="RefSeq" id="WP_163074225.1">
    <property type="nucleotide sequence ID" value="NZ_CP048630.1"/>
</dbReference>
<name>A0A6P1YIG3_9HYPH</name>
<dbReference type="Proteomes" id="UP000464751">
    <property type="component" value="Chromosome"/>
</dbReference>
<dbReference type="KEGG" id="apra:G3A50_04960"/>
<feature type="domain" description="Autotransporter" evidence="3">
    <location>
        <begin position="807"/>
        <end position="1078"/>
    </location>
</feature>
<dbReference type="NCBIfam" id="TIGR02601">
    <property type="entry name" value="autotrns_rpt"/>
    <property type="match status" value="2"/>
</dbReference>
<evidence type="ECO:0000313" key="5">
    <source>
        <dbReference type="Proteomes" id="UP000464751"/>
    </source>
</evidence>
<dbReference type="Gene3D" id="2.40.128.130">
    <property type="entry name" value="Autotransporter beta-domain"/>
    <property type="match status" value="1"/>
</dbReference>
<organism evidence="4 5">
    <name type="scientific">Ancylobacter pratisalsi</name>
    <dbReference type="NCBI Taxonomy" id="1745854"/>
    <lineage>
        <taxon>Bacteria</taxon>
        <taxon>Pseudomonadati</taxon>
        <taxon>Pseudomonadota</taxon>
        <taxon>Alphaproteobacteria</taxon>
        <taxon>Hyphomicrobiales</taxon>
        <taxon>Xanthobacteraceae</taxon>
        <taxon>Ancylobacter</taxon>
    </lineage>
</organism>
<feature type="compositionally biased region" description="Gly residues" evidence="2">
    <location>
        <begin position="201"/>
        <end position="238"/>
    </location>
</feature>
<feature type="region of interest" description="Disordered" evidence="2">
    <location>
        <begin position="186"/>
        <end position="255"/>
    </location>
</feature>
<dbReference type="NCBIfam" id="TIGR01414">
    <property type="entry name" value="autotrans_barl"/>
    <property type="match status" value="1"/>
</dbReference>
<dbReference type="InterPro" id="IPR006315">
    <property type="entry name" value="OM_autotransptr_brl_dom"/>
</dbReference>
<protein>
    <submittedName>
        <fullName evidence="4">Autotransporter domain-containing protein</fullName>
    </submittedName>
</protein>
<accession>A0A6P1YIG3</accession>
<dbReference type="Pfam" id="PF03797">
    <property type="entry name" value="Autotransporter"/>
    <property type="match status" value="1"/>
</dbReference>
<evidence type="ECO:0000256" key="1">
    <source>
        <dbReference type="ARBA" id="ARBA00022729"/>
    </source>
</evidence>
<keyword evidence="1" id="KW-0732">Signal</keyword>
<evidence type="ECO:0000256" key="2">
    <source>
        <dbReference type="SAM" id="MobiDB-lite"/>
    </source>
</evidence>
<dbReference type="InterPro" id="IPR013425">
    <property type="entry name" value="Autotrns_rpt"/>
</dbReference>
<evidence type="ECO:0000313" key="4">
    <source>
        <dbReference type="EMBL" id="QIB33127.1"/>
    </source>
</evidence>
<sequence length="1078" mass="107183">MTPPDRPIAKRSHMLMGETALSARFARGLTALVLATSLLWPIAAAQAAIIYVSNDGELRNAISNANNNDTITFTSNITLSSNLPAVTKSLTFAGGNFTLSGANKYQGLDVQAGTVVVRSITISNALALGGNGGNGVGHGGRGIDRSQVGDGGGGGGGGAGMGGALYIGKNALVIISNVNLLNNAAQGGRGGASRPAPNSVSGGGGGGRNGGNGGDGGTYSGSGGDAHGNGGGGDGGGSWLFSRSQGRDGGYGGGGGGSVGDSVGGAGGFGGGGGGTYRFDVGGGAGGFLGGMGVGDAENYSGQGGGGGGGGAGLGGALFVEPGGNLTIVGDINISGNQVRGGYPISAPFDGSTGGAAGSGIFLAGNGSLNVQPNTGQTQTINDAIVDQTGVGGTGVNAGSWALIKKGAGTLILTGRNLYSGGTSVLGGVLQGDAISIHGDVVNNASVVFDMRLALDRSDNIYAGNMSGTGSVTVVGPDLLIFTGTNSYSGGTTVLNEQLIGTSRSLQGNILNNSKVVFSQDYDGTYSGELTGTGKLIKEGTGRLSMTGRNVAGGGTTINAGTLAVNGTLVTPTVVVNEGGNLAGAKNVEGAVELRGGKVGPGNSIGTLHISGDLTMEPESDYTVQINGSASDRIEVGGSATILSSSFEIQHDDTAPSPVLPGITYTILTTQGGLTVQSPTVAIADFPFLNFALSEDGFNGYLTTSRSSDRFAEVASTPNEVAIANVLDGIGSGAAWEQVVGASEAQARSAFASLGGASFHASVLSVLSNQSHFLRDAVINRLADANAGQIQIIDGLSAPGDPAAPAMSAPVYAMWGQVLGSLGTFDGNSNAPRVTDTIGGLITGVDVSVAETWRFGIAGGYSYTSFDASDIAASGSSDSYHVALYGGWHSEGWSVRGGAAYSWNDVDTSRQVTVVGIGGAQQGGYDLGTTQVFAEGAYKFFHGTSTFEPFANLAYVLVDGDVSETGQFATSGSAHMDTTYTTLGLRASTVLMERLTAHGALGWRHAFGDVTPEVSLAFNTGGPAFGLTGAPIAVNALVAELGVDYALSADATLSITYSGQYGADAYENSAQASLTWRF</sequence>
<gene>
    <name evidence="4" type="ORF">G3A50_04960</name>
</gene>
<dbReference type="Pfam" id="PF12951">
    <property type="entry name" value="PATR"/>
    <property type="match status" value="4"/>
</dbReference>
<dbReference type="AlphaFoldDB" id="A0A6P1YIG3"/>
<reference evidence="4 5" key="1">
    <citation type="submission" date="2020-02" db="EMBL/GenBank/DDBJ databases">
        <authorList>
            <person name="Li G."/>
        </authorList>
    </citation>
    <scope>NUCLEOTIDE SEQUENCE [LARGE SCALE GENOMIC DNA]</scope>
    <source>
        <strain evidence="4 5">DSM 102029</strain>
    </source>
</reference>
<dbReference type="PROSITE" id="PS51208">
    <property type="entry name" value="AUTOTRANSPORTER"/>
    <property type="match status" value="1"/>
</dbReference>
<dbReference type="EMBL" id="CP048630">
    <property type="protein sequence ID" value="QIB33127.1"/>
    <property type="molecule type" value="Genomic_DNA"/>
</dbReference>
<dbReference type="GO" id="GO:0019867">
    <property type="term" value="C:outer membrane"/>
    <property type="evidence" value="ECO:0007669"/>
    <property type="project" value="InterPro"/>
</dbReference>
<dbReference type="SUPFAM" id="SSF103515">
    <property type="entry name" value="Autotransporter"/>
    <property type="match status" value="1"/>
</dbReference>